<keyword evidence="1" id="KW-0812">Transmembrane</keyword>
<sequence length="77" mass="9102">MENWLCGQLKGEEIVLNSWIVGMFFLYFPEDKTEYIPAVISMVIFVAAAIALFMYFRKVSKREEEKINKKYGEIKKQ</sequence>
<dbReference type="RefSeq" id="WP_404317942.1">
    <property type="nucleotide sequence ID" value="NZ_JAUIYO010000011.1"/>
</dbReference>
<dbReference type="EMBL" id="JAUIYO010000011">
    <property type="protein sequence ID" value="MFK2826538.1"/>
    <property type="molecule type" value="Genomic_DNA"/>
</dbReference>
<comment type="caution">
    <text evidence="2">The sequence shown here is derived from an EMBL/GenBank/DDBJ whole genome shotgun (WGS) entry which is preliminary data.</text>
</comment>
<feature type="transmembrane region" description="Helical" evidence="1">
    <location>
        <begin position="35"/>
        <end position="56"/>
    </location>
</feature>
<evidence type="ECO:0000313" key="2">
    <source>
        <dbReference type="EMBL" id="MFK2826538.1"/>
    </source>
</evidence>
<accession>A0ABW8IBK0</accession>
<proteinExistence type="predicted"/>
<dbReference type="Proteomes" id="UP001619911">
    <property type="component" value="Unassembled WGS sequence"/>
</dbReference>
<evidence type="ECO:0000256" key="1">
    <source>
        <dbReference type="SAM" id="Phobius"/>
    </source>
</evidence>
<keyword evidence="1" id="KW-1133">Transmembrane helix</keyword>
<name>A0ABW8IBK0_9BACI</name>
<protein>
    <submittedName>
        <fullName evidence="2">Uncharacterized protein</fullName>
    </submittedName>
</protein>
<organism evidence="2 3">
    <name type="scientific">Bacillus lumedeiriae</name>
    <dbReference type="NCBI Taxonomy" id="3058829"/>
    <lineage>
        <taxon>Bacteria</taxon>
        <taxon>Bacillati</taxon>
        <taxon>Bacillota</taxon>
        <taxon>Bacilli</taxon>
        <taxon>Bacillales</taxon>
        <taxon>Bacillaceae</taxon>
        <taxon>Bacillus</taxon>
    </lineage>
</organism>
<reference evidence="2 3" key="1">
    <citation type="submission" date="2023-07" db="EMBL/GenBank/DDBJ databases">
        <title>Bacillus lucianemedeirus sp. nov, a new species isolated from an immunobiological production facility.</title>
        <authorList>
            <person name="Costa L.V."/>
            <person name="Miranda R.V.S.L."/>
            <person name="Brandao M.L.L."/>
            <person name="Reis C.M.F."/>
            <person name="Frazao A.M."/>
            <person name="Cruz F.V."/>
            <person name="Baio P.V.P."/>
            <person name="Veras J.F.C."/>
            <person name="Ramos J.N."/>
            <person name="Vieira V."/>
        </authorList>
    </citation>
    <scope>NUCLEOTIDE SEQUENCE [LARGE SCALE GENOMIC DNA]</scope>
    <source>
        <strain evidence="2 3">B190/17</strain>
    </source>
</reference>
<evidence type="ECO:0000313" key="3">
    <source>
        <dbReference type="Proteomes" id="UP001619911"/>
    </source>
</evidence>
<keyword evidence="3" id="KW-1185">Reference proteome</keyword>
<keyword evidence="1" id="KW-0472">Membrane</keyword>
<gene>
    <name evidence="2" type="ORF">QYG89_12825</name>
</gene>